<keyword evidence="2" id="KW-1185">Reference proteome</keyword>
<evidence type="ECO:0008006" key="3">
    <source>
        <dbReference type="Google" id="ProtNLM"/>
    </source>
</evidence>
<dbReference type="RefSeq" id="WP_345135622.1">
    <property type="nucleotide sequence ID" value="NZ_BAABAT010000032.1"/>
</dbReference>
<comment type="caution">
    <text evidence="1">The sequence shown here is derived from an EMBL/GenBank/DDBJ whole genome shotgun (WGS) entry which is preliminary data.</text>
</comment>
<name>A0ABP8DL12_9ACTN</name>
<dbReference type="Proteomes" id="UP001500620">
    <property type="component" value="Unassembled WGS sequence"/>
</dbReference>
<evidence type="ECO:0000313" key="1">
    <source>
        <dbReference type="EMBL" id="GAA4258673.1"/>
    </source>
</evidence>
<gene>
    <name evidence="1" type="ORF">GCM10022255_080260</name>
</gene>
<evidence type="ECO:0000313" key="2">
    <source>
        <dbReference type="Proteomes" id="UP001500620"/>
    </source>
</evidence>
<proteinExistence type="predicted"/>
<accession>A0ABP8DL12</accession>
<reference evidence="2" key="1">
    <citation type="journal article" date="2019" name="Int. J. Syst. Evol. Microbiol.">
        <title>The Global Catalogue of Microorganisms (GCM) 10K type strain sequencing project: providing services to taxonomists for standard genome sequencing and annotation.</title>
        <authorList>
            <consortium name="The Broad Institute Genomics Platform"/>
            <consortium name="The Broad Institute Genome Sequencing Center for Infectious Disease"/>
            <person name="Wu L."/>
            <person name="Ma J."/>
        </authorList>
    </citation>
    <scope>NUCLEOTIDE SEQUENCE [LARGE SCALE GENOMIC DNA]</scope>
    <source>
        <strain evidence="2">JCM 17441</strain>
    </source>
</reference>
<sequence length="402" mass="44615">MGLLDRLVGSPEDRFARRVLTAMRDAGVAQARYLPEQFAIEVRRDSKAESPAIAYLGNLYRECARAARGERRARIATFLSAMIYNPGTPQSWEEVAPLLRPLLRTVTFGGGVEREQARPLRRPAWPYLAEFVVVDQPTSMAYVTPKQARDWGVTERIVYDQARRNMAELARRTGEASDAPGPRPLIRMVESGDAYWASHLFVDGWLAGQRSRVGGTPLLFVPDTTAVLLVGRTAQDTPESLAKLFELVEAEFRDAPRPISPMAFTAGDDGAVVPYLAPPGDPMYDITHRSAVLMASSEYAAQAQHLQTEAFVASCGIAQRQDGTVFSWASWAEGVDTLLPRADFVAFTAEAEDAEPFLVAWDVLEREVDLEPEPGVEPERYRLRGWPHPGVVERLRRAATHP</sequence>
<organism evidence="1 2">
    <name type="scientific">Dactylosporangium darangshiense</name>
    <dbReference type="NCBI Taxonomy" id="579108"/>
    <lineage>
        <taxon>Bacteria</taxon>
        <taxon>Bacillati</taxon>
        <taxon>Actinomycetota</taxon>
        <taxon>Actinomycetes</taxon>
        <taxon>Micromonosporales</taxon>
        <taxon>Micromonosporaceae</taxon>
        <taxon>Dactylosporangium</taxon>
    </lineage>
</organism>
<protein>
    <recommendedName>
        <fullName evidence="3">DUF1444 family protein</fullName>
    </recommendedName>
</protein>
<dbReference type="EMBL" id="BAABAT010000032">
    <property type="protein sequence ID" value="GAA4258673.1"/>
    <property type="molecule type" value="Genomic_DNA"/>
</dbReference>